<gene>
    <name evidence="1" type="ORF">H0235_017100</name>
</gene>
<dbReference type="EMBL" id="JACSDY010000022">
    <property type="protein sequence ID" value="KAF7392101.1"/>
    <property type="molecule type" value="Genomic_DNA"/>
</dbReference>
<reference evidence="1" key="1">
    <citation type="journal article" date="2020" name="G3 (Bethesda)">
        <title>High-Quality Assemblies for Three Invasive Social Wasps from the &lt;i&gt;Vespula&lt;/i&gt; Genus.</title>
        <authorList>
            <person name="Harrop T.W.R."/>
            <person name="Guhlin J."/>
            <person name="McLaughlin G.M."/>
            <person name="Permina E."/>
            <person name="Stockwell P."/>
            <person name="Gilligan J."/>
            <person name="Le Lec M.F."/>
            <person name="Gruber M.A.M."/>
            <person name="Quinn O."/>
            <person name="Lovegrove M."/>
            <person name="Duncan E.J."/>
            <person name="Remnant E.J."/>
            <person name="Van Eeckhoven J."/>
            <person name="Graham B."/>
            <person name="Knapp R.A."/>
            <person name="Langford K.W."/>
            <person name="Kronenberg Z."/>
            <person name="Press M.O."/>
            <person name="Eacker S.M."/>
            <person name="Wilson-Rankin E.E."/>
            <person name="Purcell J."/>
            <person name="Lester P.J."/>
            <person name="Dearden P.K."/>
        </authorList>
    </citation>
    <scope>NUCLEOTIDE SEQUENCE</scope>
    <source>
        <strain evidence="1">Volc-1</strain>
    </source>
</reference>
<dbReference type="Proteomes" id="UP000600918">
    <property type="component" value="Unassembled WGS sequence"/>
</dbReference>
<evidence type="ECO:0000313" key="1">
    <source>
        <dbReference type="EMBL" id="KAF7392101.1"/>
    </source>
</evidence>
<dbReference type="AlphaFoldDB" id="A0A834JV28"/>
<accession>A0A834JV28</accession>
<protein>
    <submittedName>
        <fullName evidence="1">Uncharacterized protein</fullName>
    </submittedName>
</protein>
<evidence type="ECO:0000313" key="2">
    <source>
        <dbReference type="Proteomes" id="UP000600918"/>
    </source>
</evidence>
<name>A0A834JV28_VESPE</name>
<proteinExistence type="predicted"/>
<sequence length="89" mass="10614">MKKLRVAPRCSEMRHRPGGAPYNFATLSDSGEARAFWLYRNQGRRASIPNSTDRHDRIEQNRIEQNRIKWNGIKQNRTEQKLNPLNRYF</sequence>
<keyword evidence="2" id="KW-1185">Reference proteome</keyword>
<organism evidence="1 2">
    <name type="scientific">Vespula pensylvanica</name>
    <name type="common">Western yellow jacket</name>
    <name type="synonym">Wasp</name>
    <dbReference type="NCBI Taxonomy" id="30213"/>
    <lineage>
        <taxon>Eukaryota</taxon>
        <taxon>Metazoa</taxon>
        <taxon>Ecdysozoa</taxon>
        <taxon>Arthropoda</taxon>
        <taxon>Hexapoda</taxon>
        <taxon>Insecta</taxon>
        <taxon>Pterygota</taxon>
        <taxon>Neoptera</taxon>
        <taxon>Endopterygota</taxon>
        <taxon>Hymenoptera</taxon>
        <taxon>Apocrita</taxon>
        <taxon>Aculeata</taxon>
        <taxon>Vespoidea</taxon>
        <taxon>Vespidae</taxon>
        <taxon>Vespinae</taxon>
        <taxon>Vespula</taxon>
    </lineage>
</organism>
<comment type="caution">
    <text evidence="1">The sequence shown here is derived from an EMBL/GenBank/DDBJ whole genome shotgun (WGS) entry which is preliminary data.</text>
</comment>